<dbReference type="AlphaFoldDB" id="A0AAW2WZK6"/>
<dbReference type="EMBL" id="JACGWN010000006">
    <property type="protein sequence ID" value="KAL0447379.1"/>
    <property type="molecule type" value="Genomic_DNA"/>
</dbReference>
<comment type="caution">
    <text evidence="1">The sequence shown here is derived from an EMBL/GenBank/DDBJ whole genome shotgun (WGS) entry which is preliminary data.</text>
</comment>
<sequence length="118" mass="12751">MVKRNATKSSILAITKSEGSTITSATDIGQEFVAYFTSLLGTEAQTLPVDNDVFEWGPKLSSEQASELCKAVTPSEVKQAIFQICDNKVPGPDRFSMLFQTSMECRGRPSVLGSDGLL</sequence>
<proteinExistence type="predicted"/>
<evidence type="ECO:0000313" key="1">
    <source>
        <dbReference type="EMBL" id="KAL0447379.1"/>
    </source>
</evidence>
<organism evidence="1">
    <name type="scientific">Sesamum latifolium</name>
    <dbReference type="NCBI Taxonomy" id="2727402"/>
    <lineage>
        <taxon>Eukaryota</taxon>
        <taxon>Viridiplantae</taxon>
        <taxon>Streptophyta</taxon>
        <taxon>Embryophyta</taxon>
        <taxon>Tracheophyta</taxon>
        <taxon>Spermatophyta</taxon>
        <taxon>Magnoliopsida</taxon>
        <taxon>eudicotyledons</taxon>
        <taxon>Gunneridae</taxon>
        <taxon>Pentapetalae</taxon>
        <taxon>asterids</taxon>
        <taxon>lamiids</taxon>
        <taxon>Lamiales</taxon>
        <taxon>Pedaliaceae</taxon>
        <taxon>Sesamum</taxon>
    </lineage>
</organism>
<reference evidence="1" key="1">
    <citation type="submission" date="2020-06" db="EMBL/GenBank/DDBJ databases">
        <authorList>
            <person name="Li T."/>
            <person name="Hu X."/>
            <person name="Zhang T."/>
            <person name="Song X."/>
            <person name="Zhang H."/>
            <person name="Dai N."/>
            <person name="Sheng W."/>
            <person name="Hou X."/>
            <person name="Wei L."/>
        </authorList>
    </citation>
    <scope>NUCLEOTIDE SEQUENCE</scope>
    <source>
        <strain evidence="1">KEN1</strain>
        <tissue evidence="1">Leaf</tissue>
    </source>
</reference>
<accession>A0AAW2WZK6</accession>
<reference evidence="1" key="2">
    <citation type="journal article" date="2024" name="Plant">
        <title>Genomic evolution and insights into agronomic trait innovations of Sesamum species.</title>
        <authorList>
            <person name="Miao H."/>
            <person name="Wang L."/>
            <person name="Qu L."/>
            <person name="Liu H."/>
            <person name="Sun Y."/>
            <person name="Le M."/>
            <person name="Wang Q."/>
            <person name="Wei S."/>
            <person name="Zheng Y."/>
            <person name="Lin W."/>
            <person name="Duan Y."/>
            <person name="Cao H."/>
            <person name="Xiong S."/>
            <person name="Wang X."/>
            <person name="Wei L."/>
            <person name="Li C."/>
            <person name="Ma Q."/>
            <person name="Ju M."/>
            <person name="Zhao R."/>
            <person name="Li G."/>
            <person name="Mu C."/>
            <person name="Tian Q."/>
            <person name="Mei H."/>
            <person name="Zhang T."/>
            <person name="Gao T."/>
            <person name="Zhang H."/>
        </authorList>
    </citation>
    <scope>NUCLEOTIDE SEQUENCE</scope>
    <source>
        <strain evidence="1">KEN1</strain>
    </source>
</reference>
<gene>
    <name evidence="1" type="ORF">Slati_1865800</name>
</gene>
<name>A0AAW2WZK6_9LAMI</name>
<protein>
    <submittedName>
        <fullName evidence="1">Uncharacterized protein</fullName>
    </submittedName>
</protein>